<dbReference type="PROSITE" id="PS00108">
    <property type="entry name" value="PROTEIN_KINASE_ST"/>
    <property type="match status" value="1"/>
</dbReference>
<dbReference type="PANTHER" id="PTHR19879:SF9">
    <property type="entry name" value="TRANSCRIPTION INITIATION FACTOR TFIID SUBUNIT 5"/>
    <property type="match status" value="1"/>
</dbReference>
<dbReference type="Pfam" id="PF00069">
    <property type="entry name" value="Pkinase"/>
    <property type="match status" value="1"/>
</dbReference>
<evidence type="ECO:0000313" key="3">
    <source>
        <dbReference type="EMBL" id="MBB5781503.1"/>
    </source>
</evidence>
<comment type="caution">
    <text evidence="3">The sequence shown here is derived from an EMBL/GenBank/DDBJ whole genome shotgun (WGS) entry which is preliminary data.</text>
</comment>
<dbReference type="Gene3D" id="1.10.510.10">
    <property type="entry name" value="Transferase(Phosphotransferase) domain 1"/>
    <property type="match status" value="1"/>
</dbReference>
<dbReference type="InterPro" id="IPR011044">
    <property type="entry name" value="Quino_amine_DH_bsu"/>
</dbReference>
<dbReference type="InterPro" id="IPR049052">
    <property type="entry name" value="nSTAND1"/>
</dbReference>
<reference evidence="3 4" key="1">
    <citation type="submission" date="2020-08" db="EMBL/GenBank/DDBJ databases">
        <title>Sequencing the genomes of 1000 actinobacteria strains.</title>
        <authorList>
            <person name="Klenk H.-P."/>
        </authorList>
    </citation>
    <scope>NUCLEOTIDE SEQUENCE [LARGE SCALE GENOMIC DNA]</scope>
    <source>
        <strain evidence="3 4">DSM 45507</strain>
    </source>
</reference>
<dbReference type="InterPro" id="IPR008271">
    <property type="entry name" value="Ser/Thr_kinase_AS"/>
</dbReference>
<dbReference type="SMART" id="SM00220">
    <property type="entry name" value="S_TKc"/>
    <property type="match status" value="1"/>
</dbReference>
<gene>
    <name evidence="3" type="ORF">HD596_008259</name>
</gene>
<dbReference type="PROSITE" id="PS50082">
    <property type="entry name" value="WD_REPEATS_2"/>
    <property type="match status" value="1"/>
</dbReference>
<dbReference type="EMBL" id="JACHMB010000001">
    <property type="protein sequence ID" value="MBB5781503.1"/>
    <property type="molecule type" value="Genomic_DNA"/>
</dbReference>
<dbReference type="SMART" id="SM00320">
    <property type="entry name" value="WD40"/>
    <property type="match status" value="6"/>
</dbReference>
<dbReference type="PROSITE" id="PS50011">
    <property type="entry name" value="PROTEIN_KINASE_DOM"/>
    <property type="match status" value="1"/>
</dbReference>
<organism evidence="3 4">
    <name type="scientific">Nonomuraea jabiensis</name>
    <dbReference type="NCBI Taxonomy" id="882448"/>
    <lineage>
        <taxon>Bacteria</taxon>
        <taxon>Bacillati</taxon>
        <taxon>Actinomycetota</taxon>
        <taxon>Actinomycetes</taxon>
        <taxon>Streptosporangiales</taxon>
        <taxon>Streptosporangiaceae</taxon>
        <taxon>Nonomuraea</taxon>
    </lineage>
</organism>
<dbReference type="InterPro" id="IPR011009">
    <property type="entry name" value="Kinase-like_dom_sf"/>
</dbReference>
<feature type="domain" description="Protein kinase" evidence="2">
    <location>
        <begin position="16"/>
        <end position="259"/>
    </location>
</feature>
<dbReference type="PANTHER" id="PTHR19879">
    <property type="entry name" value="TRANSCRIPTION INITIATION FACTOR TFIID"/>
    <property type="match status" value="1"/>
</dbReference>
<keyword evidence="4" id="KW-1185">Reference proteome</keyword>
<evidence type="ECO:0000259" key="2">
    <source>
        <dbReference type="PROSITE" id="PS50011"/>
    </source>
</evidence>
<dbReference type="GO" id="GO:0005524">
    <property type="term" value="F:ATP binding"/>
    <property type="evidence" value="ECO:0007669"/>
    <property type="project" value="InterPro"/>
</dbReference>
<dbReference type="SUPFAM" id="SSF50998">
    <property type="entry name" value="Quinoprotein alcohol dehydrogenase-like"/>
    <property type="match status" value="1"/>
</dbReference>
<dbReference type="Gene3D" id="2.130.10.10">
    <property type="entry name" value="YVTN repeat-like/Quinoprotein amine dehydrogenase"/>
    <property type="match status" value="4"/>
</dbReference>
<protein>
    <submittedName>
        <fullName evidence="3">WD40 repeat protein</fullName>
    </submittedName>
</protein>
<proteinExistence type="predicted"/>
<keyword evidence="1" id="KW-0853">WD repeat</keyword>
<dbReference type="SUPFAM" id="SSF56112">
    <property type="entry name" value="Protein kinase-like (PK-like)"/>
    <property type="match status" value="1"/>
</dbReference>
<dbReference type="Pfam" id="PF20703">
    <property type="entry name" value="nSTAND1"/>
    <property type="match status" value="1"/>
</dbReference>
<dbReference type="InterPro" id="IPR015943">
    <property type="entry name" value="WD40/YVTN_repeat-like_dom_sf"/>
</dbReference>
<dbReference type="SUPFAM" id="SSF50969">
    <property type="entry name" value="YVTN repeat-like/Quinoprotein amine dehydrogenase"/>
    <property type="match status" value="1"/>
</dbReference>
<dbReference type="AlphaFoldDB" id="A0A7W9GCY6"/>
<sequence length="1160" mass="124216">MMTPLTPADPHRIGGYWLAGRLGAGGQGVVYEAYGPAGEHVAIKVPRFDSTEARVRLAKEAAAARRVASFCTAKVIDAQTAEPAPYIVSEFVPGPNLRQVVTESGPYEGDRLHRLAVGVATALMAIHQVGIVHRDLKPDNIILGPDGPRVIDFGVAREAGPTTSGAVIGTPGYMSPEVLAGRGATEAADLWAWGMVVLFAATGKDAIEADDPMSVVTRVLDFRPDTGGLPEPLDRLVAAALDRDPANRPAAGTVLLRLLGGEQGDLLSRGGTLAATLKEEPAGPDLGAVAEELYAELTEAERASVPEVFLRMIDGDSLRPVARDELPETEAIDALLAVFAAAGLVAREGDSYELASPGLVQAWPRLREWLAANRDGLAVHRRLADAAAQWDHHGRKPADLLHGSNLDRTLQWAATERKDLTLARREREFLEAASRQARRQSRRRGLLAAALAVLLVAALGGFGLAESLRRESNRQRDDALARELALRAADLRQAEPPLARLLTVAAWRLGPALPETRGALYDSLSQPTTDAFTDPYFEQHNLYALSLDGRTLVSVSGGTARIWDVPGRREIRRLSGLGDGASKAALSPDGAMLALQDEHGVRLWDTGTGTQLGERFAQDAGEPLITQPLAFDTTGRLLQVPKDSPTDSVQMWDVSTRRRLTAPSGSGLFAVSPDGRYGYVSDGRSDAQLWDLRSGRRLPTSDLPGQGVTIKAVFSPDGRSLATVEDIGAGHMTRTRVYDLPSGTRRSTREGGPGESVDFAFGDRFVALWGWDRELEILRRADHDTVFQRKLPSEVRELRFDLPGRAVRFMNDSGTVYTLDVSMLFDAPAGGSDGPDTALLDPSARVVAAMSGDTLIMREAATGRRLAGPLTWRGTSPAMAFSPDGRRLAYGDDNTVHVIETVSGRVSAEFTLAAEGAAEVTGLAFSPDGRTLAISSWDQGRTPPRDPPVELRDLERGSSTLVTGSHGDSAMAFRPDGRLLFAGTPPELIDPVNAVTRPLGSGVDRLDGTFAFSPDSRQVAFSGLDGISVWNGDLSAKLAELPRGPGGEVELLAWSPDGRTLAAYERGLRVRLWDVPTRQMLGVVFDGLLSPEYGDPGSLVFSADGGKLYNAAPDGTVRTHELGGERVAGEVCERVGRALTAAEWERYLPGIEPFDLCPGS</sequence>
<dbReference type="Pfam" id="PF00400">
    <property type="entry name" value="WD40"/>
    <property type="match status" value="1"/>
</dbReference>
<evidence type="ECO:0000313" key="4">
    <source>
        <dbReference type="Proteomes" id="UP000579153"/>
    </source>
</evidence>
<dbReference type="Proteomes" id="UP000579153">
    <property type="component" value="Unassembled WGS sequence"/>
</dbReference>
<name>A0A7W9GCY6_9ACTN</name>
<dbReference type="InterPro" id="IPR001680">
    <property type="entry name" value="WD40_rpt"/>
</dbReference>
<dbReference type="InterPro" id="IPR011047">
    <property type="entry name" value="Quinoprotein_ADH-like_sf"/>
</dbReference>
<evidence type="ECO:0000256" key="1">
    <source>
        <dbReference type="PROSITE-ProRule" id="PRU00221"/>
    </source>
</evidence>
<accession>A0A7W9GCY6</accession>
<feature type="repeat" description="WD" evidence="1">
    <location>
        <begin position="1042"/>
        <end position="1083"/>
    </location>
</feature>
<dbReference type="InterPro" id="IPR000719">
    <property type="entry name" value="Prot_kinase_dom"/>
</dbReference>
<dbReference type="GO" id="GO:0004672">
    <property type="term" value="F:protein kinase activity"/>
    <property type="evidence" value="ECO:0007669"/>
    <property type="project" value="InterPro"/>
</dbReference>
<dbReference type="CDD" id="cd14014">
    <property type="entry name" value="STKc_PknB_like"/>
    <property type="match status" value="1"/>
</dbReference>
<dbReference type="Gene3D" id="3.30.200.20">
    <property type="entry name" value="Phosphorylase Kinase, domain 1"/>
    <property type="match status" value="1"/>
</dbReference>